<dbReference type="Pfam" id="PF08713">
    <property type="entry name" value="DNA_alkylation"/>
    <property type="match status" value="1"/>
</dbReference>
<sequence>MDHLFNSIKLQFESKANADRAGQMKAYMKDRFEYYGVMAPDRKEIVKQVFDQWAWQGDQAFKIFFEQCWSSDFREFNYVALDVARKYLRHMNSSWISFYEPYIARDSWWDTVDFLSPSIIGLLVIKEPDTQIQLMRKWIASDNMWYRRSALIMQLKYAKSTNFDILKSMISDQSTSKEFFIQKAAGWALRHYSRVDPIGVSSFISKYQLPPLTKREGMRLILKEEGKW</sequence>
<comment type="caution">
    <text evidence="1">The sequence shown here is derived from an EMBL/GenBank/DDBJ whole genome shotgun (WGS) entry which is preliminary data.</text>
</comment>
<dbReference type="SUPFAM" id="SSF48371">
    <property type="entry name" value="ARM repeat"/>
    <property type="match status" value="1"/>
</dbReference>
<dbReference type="Proteomes" id="UP000808349">
    <property type="component" value="Unassembled WGS sequence"/>
</dbReference>
<reference evidence="1 2" key="1">
    <citation type="submission" date="2020-10" db="EMBL/GenBank/DDBJ databases">
        <title>Connecting structure to function with the recovery of over 1000 high-quality activated sludge metagenome-assembled genomes encoding full-length rRNA genes using long-read sequencing.</title>
        <authorList>
            <person name="Singleton C.M."/>
            <person name="Petriglieri F."/>
            <person name="Kristensen J.M."/>
            <person name="Kirkegaard R.H."/>
            <person name="Michaelsen T.Y."/>
            <person name="Andersen M.H."/>
            <person name="Karst S.M."/>
            <person name="Dueholm M.S."/>
            <person name="Nielsen P.H."/>
            <person name="Albertsen M."/>
        </authorList>
    </citation>
    <scope>NUCLEOTIDE SEQUENCE [LARGE SCALE GENOMIC DNA]</scope>
    <source>
        <strain evidence="1">Ribe_18-Q3-R11-54_BAT3C.373</strain>
    </source>
</reference>
<dbReference type="AlphaFoldDB" id="A0A9D7SAT3"/>
<organism evidence="1 2">
    <name type="scientific">Candidatus Defluviibacterium haderslevense</name>
    <dbReference type="NCBI Taxonomy" id="2981993"/>
    <lineage>
        <taxon>Bacteria</taxon>
        <taxon>Pseudomonadati</taxon>
        <taxon>Bacteroidota</taxon>
        <taxon>Saprospiria</taxon>
        <taxon>Saprospirales</taxon>
        <taxon>Saprospiraceae</taxon>
        <taxon>Candidatus Defluviibacterium</taxon>
    </lineage>
</organism>
<accession>A0A9D7SAT3</accession>
<name>A0A9D7SAT3_9BACT</name>
<dbReference type="Gene3D" id="1.25.40.290">
    <property type="entry name" value="ARM repeat domains"/>
    <property type="match status" value="1"/>
</dbReference>
<gene>
    <name evidence="1" type="ORF">IPO85_17145</name>
</gene>
<dbReference type="InterPro" id="IPR014825">
    <property type="entry name" value="DNA_alkylation"/>
</dbReference>
<proteinExistence type="predicted"/>
<evidence type="ECO:0000313" key="2">
    <source>
        <dbReference type="Proteomes" id="UP000808349"/>
    </source>
</evidence>
<protein>
    <submittedName>
        <fullName evidence="1">DNA alkylation repair protein</fullName>
    </submittedName>
</protein>
<dbReference type="EMBL" id="JADKFW010000017">
    <property type="protein sequence ID" value="MBK9719207.1"/>
    <property type="molecule type" value="Genomic_DNA"/>
</dbReference>
<dbReference type="Gene3D" id="1.20.1660.10">
    <property type="entry name" value="Hypothetical protein (EF3068)"/>
    <property type="match status" value="1"/>
</dbReference>
<evidence type="ECO:0000313" key="1">
    <source>
        <dbReference type="EMBL" id="MBK9719207.1"/>
    </source>
</evidence>
<dbReference type="PANTHER" id="PTHR34070">
    <property type="entry name" value="ARMADILLO-TYPE FOLD"/>
    <property type="match status" value="1"/>
</dbReference>
<dbReference type="InterPro" id="IPR016024">
    <property type="entry name" value="ARM-type_fold"/>
</dbReference>
<dbReference type="PANTHER" id="PTHR34070:SF1">
    <property type="entry name" value="DNA ALKYLATION REPAIR PROTEIN"/>
    <property type="match status" value="1"/>
</dbReference>